<evidence type="ECO:0000256" key="7">
    <source>
        <dbReference type="ARBA" id="ARBA00047943"/>
    </source>
</evidence>
<comment type="catalytic activity">
    <reaction evidence="7">
        <text>arsenic triglutathione + 2 [thioredoxin]-dithiol + 2 S-adenosyl-L-methionine + H2O = dimethylarsinous acid + 2 [thioredoxin]-disulfide + 3 glutathione + 2 S-adenosyl-L-homocysteine + 2 H(+)</text>
        <dbReference type="Rhea" id="RHEA:69464"/>
        <dbReference type="Rhea" id="RHEA-COMP:10698"/>
        <dbReference type="Rhea" id="RHEA-COMP:10700"/>
        <dbReference type="ChEBI" id="CHEBI:15377"/>
        <dbReference type="ChEBI" id="CHEBI:15378"/>
        <dbReference type="ChEBI" id="CHEBI:23808"/>
        <dbReference type="ChEBI" id="CHEBI:29950"/>
        <dbReference type="ChEBI" id="CHEBI:50058"/>
        <dbReference type="ChEBI" id="CHEBI:57856"/>
        <dbReference type="ChEBI" id="CHEBI:57925"/>
        <dbReference type="ChEBI" id="CHEBI:59789"/>
        <dbReference type="ChEBI" id="CHEBI:183640"/>
        <dbReference type="EC" id="2.1.1.137"/>
    </reaction>
</comment>
<evidence type="ECO:0000313" key="11">
    <source>
        <dbReference type="Proteomes" id="UP000663801"/>
    </source>
</evidence>
<dbReference type="InterPro" id="IPR029063">
    <property type="entry name" value="SAM-dependent_MTases_sf"/>
</dbReference>
<evidence type="ECO:0000256" key="5">
    <source>
        <dbReference type="ARBA" id="ARBA00034545"/>
    </source>
</evidence>
<evidence type="ECO:0000256" key="6">
    <source>
        <dbReference type="ARBA" id="ARBA00047941"/>
    </source>
</evidence>
<keyword evidence="1" id="KW-0808">Transferase</keyword>
<dbReference type="GO" id="GO:0032259">
    <property type="term" value="P:methylation"/>
    <property type="evidence" value="ECO:0007669"/>
    <property type="project" value="UniProtKB-KW"/>
</dbReference>
<dbReference type="Proteomes" id="UP000663801">
    <property type="component" value="Unassembled WGS sequence"/>
</dbReference>
<dbReference type="SUPFAM" id="SSF53335">
    <property type="entry name" value="S-adenosyl-L-methionine-dependent methyltransferases"/>
    <property type="match status" value="1"/>
</dbReference>
<proteinExistence type="inferred from homology"/>
<dbReference type="EMBL" id="JAERWL010000006">
    <property type="protein sequence ID" value="MBM9475999.1"/>
    <property type="molecule type" value="Genomic_DNA"/>
</dbReference>
<evidence type="ECO:0000313" key="10">
    <source>
        <dbReference type="EMBL" id="MBM9475999.1"/>
    </source>
</evidence>
<evidence type="ECO:0000256" key="3">
    <source>
        <dbReference type="ARBA" id="ARBA00034487"/>
    </source>
</evidence>
<feature type="domain" description="Methyltransferase" evidence="9">
    <location>
        <begin position="82"/>
        <end position="220"/>
    </location>
</feature>
<accession>A0A938YMM2</accession>
<comment type="caution">
    <text evidence="10">The sequence shown here is derived from an EMBL/GenBank/DDBJ whole genome shotgun (WGS) entry which is preliminary data.</text>
</comment>
<dbReference type="Gene3D" id="3.40.50.150">
    <property type="entry name" value="Vaccinia Virus protein VP39"/>
    <property type="match status" value="1"/>
</dbReference>
<evidence type="ECO:0000256" key="2">
    <source>
        <dbReference type="ARBA" id="ARBA00022691"/>
    </source>
</evidence>
<dbReference type="EC" id="2.1.1.137" evidence="4"/>
<organism evidence="10 11">
    <name type="scientific">Nakamurella flavida</name>
    <dbReference type="NCBI Taxonomy" id="363630"/>
    <lineage>
        <taxon>Bacteria</taxon>
        <taxon>Bacillati</taxon>
        <taxon>Actinomycetota</taxon>
        <taxon>Actinomycetes</taxon>
        <taxon>Nakamurellales</taxon>
        <taxon>Nakamurellaceae</taxon>
        <taxon>Nakamurella</taxon>
    </lineage>
</organism>
<dbReference type="InterPro" id="IPR025714">
    <property type="entry name" value="Methyltranfer_dom"/>
</dbReference>
<evidence type="ECO:0000259" key="9">
    <source>
        <dbReference type="Pfam" id="PF13847"/>
    </source>
</evidence>
<dbReference type="AlphaFoldDB" id="A0A938YMM2"/>
<keyword evidence="10" id="KW-0489">Methyltransferase</keyword>
<dbReference type="PANTHER" id="PTHR43675:SF8">
    <property type="entry name" value="ARSENITE METHYLTRANSFERASE"/>
    <property type="match status" value="1"/>
</dbReference>
<reference evidence="10" key="1">
    <citation type="submission" date="2021-01" db="EMBL/GenBank/DDBJ databases">
        <title>KCTC 19127 draft genome.</title>
        <authorList>
            <person name="An D."/>
        </authorList>
    </citation>
    <scope>NUCLEOTIDE SEQUENCE</scope>
    <source>
        <strain evidence="10">KCTC 19127</strain>
    </source>
</reference>
<dbReference type="NCBIfam" id="NF008823">
    <property type="entry name" value="PRK11873.1"/>
    <property type="match status" value="1"/>
</dbReference>
<dbReference type="Pfam" id="PF13847">
    <property type="entry name" value="Methyltransf_31"/>
    <property type="match status" value="1"/>
</dbReference>
<evidence type="ECO:0000256" key="4">
    <source>
        <dbReference type="ARBA" id="ARBA00034521"/>
    </source>
</evidence>
<evidence type="ECO:0000256" key="1">
    <source>
        <dbReference type="ARBA" id="ARBA00022679"/>
    </source>
</evidence>
<dbReference type="CDD" id="cd02440">
    <property type="entry name" value="AdoMet_MTases"/>
    <property type="match status" value="1"/>
</dbReference>
<comment type="similarity">
    <text evidence="3">Belongs to the methyltransferase superfamily. Arsenite methyltransferase family.</text>
</comment>
<comment type="catalytic activity">
    <reaction evidence="8">
        <text>arsenic triglutathione + 3 [thioredoxin]-dithiol + 3 S-adenosyl-L-methionine = trimethylarsine + 3 [thioredoxin]-disulfide + 3 glutathione + 3 S-adenosyl-L-homocysteine + 3 H(+)</text>
        <dbReference type="Rhea" id="RHEA:69432"/>
        <dbReference type="Rhea" id="RHEA-COMP:10698"/>
        <dbReference type="Rhea" id="RHEA-COMP:10700"/>
        <dbReference type="ChEBI" id="CHEBI:15378"/>
        <dbReference type="ChEBI" id="CHEBI:27130"/>
        <dbReference type="ChEBI" id="CHEBI:29950"/>
        <dbReference type="ChEBI" id="CHEBI:50058"/>
        <dbReference type="ChEBI" id="CHEBI:57856"/>
        <dbReference type="ChEBI" id="CHEBI:57925"/>
        <dbReference type="ChEBI" id="CHEBI:59789"/>
        <dbReference type="ChEBI" id="CHEBI:183640"/>
        <dbReference type="EC" id="2.1.1.137"/>
    </reaction>
</comment>
<dbReference type="InterPro" id="IPR026669">
    <property type="entry name" value="Arsenite_MeTrfase-like"/>
</dbReference>
<keyword evidence="2" id="KW-0949">S-adenosyl-L-methionine</keyword>
<gene>
    <name evidence="10" type="primary">arsM</name>
    <name evidence="10" type="ORF">JL107_06045</name>
</gene>
<dbReference type="GO" id="GO:0030791">
    <property type="term" value="F:arsenite methyltransferase activity"/>
    <property type="evidence" value="ECO:0007669"/>
    <property type="project" value="UniProtKB-EC"/>
</dbReference>
<comment type="catalytic activity">
    <reaction evidence="6">
        <text>arsenic triglutathione + [thioredoxin]-dithiol + S-adenosyl-L-methionine + 2 H2O = methylarsonous acid + [thioredoxin]-disulfide + 3 glutathione + S-adenosyl-L-homocysteine + H(+)</text>
        <dbReference type="Rhea" id="RHEA:69460"/>
        <dbReference type="Rhea" id="RHEA-COMP:10698"/>
        <dbReference type="Rhea" id="RHEA-COMP:10700"/>
        <dbReference type="ChEBI" id="CHEBI:15377"/>
        <dbReference type="ChEBI" id="CHEBI:15378"/>
        <dbReference type="ChEBI" id="CHEBI:17826"/>
        <dbReference type="ChEBI" id="CHEBI:29950"/>
        <dbReference type="ChEBI" id="CHEBI:50058"/>
        <dbReference type="ChEBI" id="CHEBI:57856"/>
        <dbReference type="ChEBI" id="CHEBI:57925"/>
        <dbReference type="ChEBI" id="CHEBI:59789"/>
        <dbReference type="ChEBI" id="CHEBI:183640"/>
        <dbReference type="EC" id="2.1.1.137"/>
    </reaction>
</comment>
<keyword evidence="11" id="KW-1185">Reference proteome</keyword>
<name>A0A938YMM2_9ACTN</name>
<protein>
    <recommendedName>
        <fullName evidence="5">Arsenite methyltransferase</fullName>
        <ecNumber evidence="4">2.1.1.137</ecNumber>
    </recommendedName>
</protein>
<dbReference type="PANTHER" id="PTHR43675">
    <property type="entry name" value="ARSENITE METHYLTRANSFERASE"/>
    <property type="match status" value="1"/>
</dbReference>
<sequence length="274" mass="28158">MMTQSDAVRWEVLHRYAAAASTVSSGVGCCGPADALAAISDRDETAVFGAALYADGQTDDLPAEAVLASLGCGNPLAVADLHPGERVLDLGSGGGIDVLLSAKRVGPTGFAYGVDMTPEMLDLARANAARAGTSNVAFLAGQIEAVPLPDGAVDVIISNCVINLSTDKPAVLAEMFRLLTPGGRIGISDVVAEDHLSTTDRAERGTHVGCIAGALSRREYLEGLTAAGFTDPGVTFTHEAAPGMHAAIVRATKPTGRPADLLHRPLLHEGNRLA</sequence>
<evidence type="ECO:0000256" key="8">
    <source>
        <dbReference type="ARBA" id="ARBA00048428"/>
    </source>
</evidence>